<dbReference type="PANTHER" id="PTHR19372:SF7">
    <property type="entry name" value="SULFITE OXIDASE, MITOCHONDRIAL"/>
    <property type="match status" value="1"/>
</dbReference>
<dbReference type="SUPFAM" id="SSF81296">
    <property type="entry name" value="E set domains"/>
    <property type="match status" value="1"/>
</dbReference>
<dbReference type="InterPro" id="IPR014756">
    <property type="entry name" value="Ig_E-set"/>
</dbReference>
<dbReference type="RefSeq" id="WP_345480695.1">
    <property type="nucleotide sequence ID" value="NZ_BAABLP010000003.1"/>
</dbReference>
<dbReference type="InterPro" id="IPR036374">
    <property type="entry name" value="OxRdtase_Mopterin-bd_sf"/>
</dbReference>
<feature type="transmembrane region" description="Helical" evidence="2">
    <location>
        <begin position="142"/>
        <end position="161"/>
    </location>
</feature>
<dbReference type="Gene3D" id="3.90.420.10">
    <property type="entry name" value="Oxidoreductase, molybdopterin-binding domain"/>
    <property type="match status" value="1"/>
</dbReference>
<sequence length="519" mass="53365">MADRPFVVDAPAEPDAPEPRLRAPRDDRSAAIAGIAAGAAAIGAGELTASVFNAAASPLLSVGSLVIDLTPPFLKSAVIAAFGTGDKPFLVVVLLVVVLAIGALAGVLQARRPPLGVVVVAVLGLVAAVAAITRSGAGVPDAAPSVITAVVGGALLARLVTRSVTTGRRAFLMSAAVSAAAGVAAGVLARSLSAGQRGVQAAIDTVVLPKPTATATAPAAADSLKVAGLTPLVTDTADFYRIDIALSPPAVDPASWRLEVTGEVEHPFSIGYDELLKLPMHESATTLMCVSNPVGGTLNGTAVWLGTSIRDLLVRAAPKAGADMVLSSGADGFSASTPLSVLQDAGRDSLLAVGMNGEALPQLHGFPVRMVVPGLYGYVSATKWLTRLEVTRFDRATAYWTTRGYSARGPVKVSSRIDVPNRPSAAGVVDVAGVAWAQHTGIARVQLQIDDGPWRDCELADAWSADVWRQWRYRWTAPKGEHTLRVRATDAKGLVQTAKLAGEAPDGATGLHTVQVSIT</sequence>
<feature type="transmembrane region" description="Helical" evidence="2">
    <location>
        <begin position="30"/>
        <end position="52"/>
    </location>
</feature>
<protein>
    <submittedName>
        <fullName evidence="4">Molybdopterin-dependent oxidoreductase</fullName>
    </submittedName>
</protein>
<dbReference type="InterPro" id="IPR000572">
    <property type="entry name" value="OxRdtase_Mopterin-bd_dom"/>
</dbReference>
<reference evidence="5" key="1">
    <citation type="journal article" date="2019" name="Int. J. Syst. Evol. Microbiol.">
        <title>The Global Catalogue of Microorganisms (GCM) 10K type strain sequencing project: providing services to taxonomists for standard genome sequencing and annotation.</title>
        <authorList>
            <consortium name="The Broad Institute Genomics Platform"/>
            <consortium name="The Broad Institute Genome Sequencing Center for Infectious Disease"/>
            <person name="Wu L."/>
            <person name="Ma J."/>
        </authorList>
    </citation>
    <scope>NUCLEOTIDE SEQUENCE [LARGE SCALE GENOMIC DNA]</scope>
    <source>
        <strain evidence="5">JCM 19015</strain>
    </source>
</reference>
<dbReference type="SUPFAM" id="SSF56524">
    <property type="entry name" value="Oxidoreductase molybdopterin-binding domain"/>
    <property type="match status" value="1"/>
</dbReference>
<evidence type="ECO:0000313" key="5">
    <source>
        <dbReference type="Proteomes" id="UP001500121"/>
    </source>
</evidence>
<accession>A0ABP8Z3U6</accession>
<gene>
    <name evidence="4" type="ORF">GCM10025783_17070</name>
</gene>
<dbReference type="Proteomes" id="UP001500121">
    <property type="component" value="Unassembled WGS sequence"/>
</dbReference>
<name>A0ABP8Z3U6_9MICO</name>
<evidence type="ECO:0000256" key="1">
    <source>
        <dbReference type="SAM" id="MobiDB-lite"/>
    </source>
</evidence>
<feature type="transmembrane region" description="Helical" evidence="2">
    <location>
        <begin position="115"/>
        <end position="136"/>
    </location>
</feature>
<evidence type="ECO:0000313" key="4">
    <source>
        <dbReference type="EMBL" id="GAA4745789.1"/>
    </source>
</evidence>
<proteinExistence type="predicted"/>
<evidence type="ECO:0000256" key="2">
    <source>
        <dbReference type="SAM" id="Phobius"/>
    </source>
</evidence>
<feature type="transmembrane region" description="Helical" evidence="2">
    <location>
        <begin position="170"/>
        <end position="189"/>
    </location>
</feature>
<keyword evidence="5" id="KW-1185">Reference proteome</keyword>
<organism evidence="4 5">
    <name type="scientific">Amnibacterium soli</name>
    <dbReference type="NCBI Taxonomy" id="1282736"/>
    <lineage>
        <taxon>Bacteria</taxon>
        <taxon>Bacillati</taxon>
        <taxon>Actinomycetota</taxon>
        <taxon>Actinomycetes</taxon>
        <taxon>Micrococcales</taxon>
        <taxon>Microbacteriaceae</taxon>
        <taxon>Amnibacterium</taxon>
    </lineage>
</organism>
<keyword evidence="2" id="KW-0472">Membrane</keyword>
<comment type="caution">
    <text evidence="4">The sequence shown here is derived from an EMBL/GenBank/DDBJ whole genome shotgun (WGS) entry which is preliminary data.</text>
</comment>
<dbReference type="Gene3D" id="2.60.40.650">
    <property type="match status" value="1"/>
</dbReference>
<feature type="transmembrane region" description="Helical" evidence="2">
    <location>
        <begin position="89"/>
        <end position="108"/>
    </location>
</feature>
<dbReference type="EMBL" id="BAABLP010000003">
    <property type="protein sequence ID" value="GAA4745789.1"/>
    <property type="molecule type" value="Genomic_DNA"/>
</dbReference>
<feature type="domain" description="Oxidoreductase molybdopterin-binding" evidence="3">
    <location>
        <begin position="248"/>
        <end position="396"/>
    </location>
</feature>
<keyword evidence="2" id="KW-0812">Transmembrane</keyword>
<evidence type="ECO:0000259" key="3">
    <source>
        <dbReference type="Pfam" id="PF00174"/>
    </source>
</evidence>
<dbReference type="PANTHER" id="PTHR19372">
    <property type="entry name" value="SULFITE REDUCTASE"/>
    <property type="match status" value="1"/>
</dbReference>
<feature type="region of interest" description="Disordered" evidence="1">
    <location>
        <begin position="1"/>
        <end position="23"/>
    </location>
</feature>
<dbReference type="Pfam" id="PF00174">
    <property type="entry name" value="Oxidored_molyb"/>
    <property type="match status" value="1"/>
</dbReference>
<keyword evidence="2" id="KW-1133">Transmembrane helix</keyword>